<reference evidence="3" key="1">
    <citation type="submission" date="2021-07" db="EMBL/GenBank/DDBJ databases">
        <title>Shewanella sp. YLB-07 whole genome sequence.</title>
        <authorList>
            <person name="Yu L."/>
        </authorList>
    </citation>
    <scope>NUCLEOTIDE SEQUENCE</scope>
    <source>
        <strain evidence="3">YLB-08</strain>
    </source>
</reference>
<keyword evidence="3" id="KW-0406">Ion transport</keyword>
<keyword evidence="4" id="KW-1185">Reference proteome</keyword>
<evidence type="ECO:0000259" key="2">
    <source>
        <dbReference type="Pfam" id="PF07885"/>
    </source>
</evidence>
<protein>
    <submittedName>
        <fullName evidence="3">Potassium channel family protein</fullName>
    </submittedName>
</protein>
<keyword evidence="3" id="KW-0813">Transport</keyword>
<feature type="transmembrane region" description="Helical" evidence="1">
    <location>
        <begin position="160"/>
        <end position="178"/>
    </location>
</feature>
<feature type="transmembrane region" description="Helical" evidence="1">
    <location>
        <begin position="34"/>
        <end position="54"/>
    </location>
</feature>
<name>A0ABX6VAI4_9GAMM</name>
<dbReference type="EMBL" id="CP045503">
    <property type="protein sequence ID" value="QPG59027.1"/>
    <property type="molecule type" value="Genomic_DNA"/>
</dbReference>
<sequence>MGHKITQEDNFGYLLLSLIFLLLGSAIAEQLLHGGQIMIVATTIICLSIAVIGVGKDKLMFRNGLGILLAIVALSTLGSMMETLNLDLITLLAILGFLLMSTWTAAKQVLFSGKITSNQIIGSICIFLLMGLIWAMIYLINIELFGQAFNGLEVKPWTDNFTSVIYYSFITLTTVGYGEISPALPVPRALAYMEAIAGQFYMAILVASLVGAKMSQSHDS</sequence>
<dbReference type="SUPFAM" id="SSF81324">
    <property type="entry name" value="Voltage-gated potassium channels"/>
    <property type="match status" value="1"/>
</dbReference>
<feature type="transmembrane region" description="Helical" evidence="1">
    <location>
        <begin position="86"/>
        <end position="106"/>
    </location>
</feature>
<dbReference type="Pfam" id="PF07885">
    <property type="entry name" value="Ion_trans_2"/>
    <property type="match status" value="1"/>
</dbReference>
<keyword evidence="3" id="KW-0407">Ion channel</keyword>
<keyword evidence="1" id="KW-0812">Transmembrane</keyword>
<feature type="transmembrane region" description="Helical" evidence="1">
    <location>
        <begin position="12"/>
        <end position="28"/>
    </location>
</feature>
<dbReference type="Gene3D" id="1.10.287.70">
    <property type="match status" value="1"/>
</dbReference>
<keyword evidence="1" id="KW-1133">Transmembrane helix</keyword>
<feature type="transmembrane region" description="Helical" evidence="1">
    <location>
        <begin position="190"/>
        <end position="212"/>
    </location>
</feature>
<feature type="domain" description="Potassium channel" evidence="2">
    <location>
        <begin position="129"/>
        <end position="210"/>
    </location>
</feature>
<dbReference type="InterPro" id="IPR013099">
    <property type="entry name" value="K_chnl_dom"/>
</dbReference>
<dbReference type="RefSeq" id="WP_142874647.1">
    <property type="nucleotide sequence ID" value="NZ_CP045503.2"/>
</dbReference>
<evidence type="ECO:0000313" key="4">
    <source>
        <dbReference type="Proteomes" id="UP000316416"/>
    </source>
</evidence>
<organism evidence="3 4">
    <name type="scientific">Shewanella eurypsychrophilus</name>
    <dbReference type="NCBI Taxonomy" id="2593656"/>
    <lineage>
        <taxon>Bacteria</taxon>
        <taxon>Pseudomonadati</taxon>
        <taxon>Pseudomonadota</taxon>
        <taxon>Gammaproteobacteria</taxon>
        <taxon>Alteromonadales</taxon>
        <taxon>Shewanellaceae</taxon>
        <taxon>Shewanella</taxon>
    </lineage>
</organism>
<evidence type="ECO:0000256" key="1">
    <source>
        <dbReference type="SAM" id="Phobius"/>
    </source>
</evidence>
<gene>
    <name evidence="3" type="ORF">FM038_017610</name>
</gene>
<dbReference type="GO" id="GO:0034220">
    <property type="term" value="P:monoatomic ion transmembrane transport"/>
    <property type="evidence" value="ECO:0007669"/>
    <property type="project" value="UniProtKB-KW"/>
</dbReference>
<dbReference type="Proteomes" id="UP000316416">
    <property type="component" value="Chromosome"/>
</dbReference>
<feature type="transmembrane region" description="Helical" evidence="1">
    <location>
        <begin position="61"/>
        <end position="80"/>
    </location>
</feature>
<accession>A0ABX6VAI4</accession>
<proteinExistence type="predicted"/>
<keyword evidence="1" id="KW-0472">Membrane</keyword>
<feature type="transmembrane region" description="Helical" evidence="1">
    <location>
        <begin position="118"/>
        <end position="140"/>
    </location>
</feature>
<evidence type="ECO:0000313" key="3">
    <source>
        <dbReference type="EMBL" id="QPG59027.1"/>
    </source>
</evidence>